<protein>
    <submittedName>
        <fullName evidence="9">Mechanosensitive ion channel-like protein</fullName>
    </submittedName>
</protein>
<dbReference type="InterPro" id="IPR011014">
    <property type="entry name" value="MscS_channel_TM-2"/>
</dbReference>
<sequence length="308" mass="35003">MALLVDINLLERFEQTVDNMVAYFVDNLPELIFSLIILMVTIFVAKIVDNRITKYSGKFQKGMRMDPTKFTMLKHISVGFVYIIGFILIFYTIPGLHALSSTLLASVGILGLVLGIAAQDTFGNIISGIALVFFQPFRVGDLITVGTNYGRVTDVNLRQTTILTADNRYILIPNSSLNKETVINWTYDDTLVRWSCTIPISHNSNIDRAREIMLEEARKNQYVLSREILERKHVNFSADVRARVSDVTPLGVIMLLDFWVDDRDNAVPAEYAIREAIQKRFYDDPDVSTPLPHYVFSRDDKTDISSHL</sequence>
<dbReference type="Gene3D" id="1.10.287.1260">
    <property type="match status" value="1"/>
</dbReference>
<dbReference type="SUPFAM" id="SSF82861">
    <property type="entry name" value="Mechanosensitive channel protein MscS (YggB), transmembrane region"/>
    <property type="match status" value="1"/>
</dbReference>
<dbReference type="PANTHER" id="PTHR30221">
    <property type="entry name" value="SMALL-CONDUCTANCE MECHANOSENSITIVE CHANNEL"/>
    <property type="match status" value="1"/>
</dbReference>
<dbReference type="Gene3D" id="3.30.70.100">
    <property type="match status" value="1"/>
</dbReference>
<dbReference type="InterPro" id="IPR006685">
    <property type="entry name" value="MscS_channel_2nd"/>
</dbReference>
<feature type="transmembrane region" description="Helical" evidence="7">
    <location>
        <begin position="70"/>
        <end position="93"/>
    </location>
</feature>
<keyword evidence="3" id="KW-1003">Cell membrane</keyword>
<dbReference type="GO" id="GO:0008381">
    <property type="term" value="F:mechanosensitive monoatomic ion channel activity"/>
    <property type="evidence" value="ECO:0007669"/>
    <property type="project" value="InterPro"/>
</dbReference>
<evidence type="ECO:0000259" key="8">
    <source>
        <dbReference type="Pfam" id="PF00924"/>
    </source>
</evidence>
<dbReference type="SUPFAM" id="SSF82689">
    <property type="entry name" value="Mechanosensitive channel protein MscS (YggB), C-terminal domain"/>
    <property type="match status" value="1"/>
</dbReference>
<dbReference type="InterPro" id="IPR010920">
    <property type="entry name" value="LSM_dom_sf"/>
</dbReference>
<evidence type="ECO:0000313" key="10">
    <source>
        <dbReference type="Proteomes" id="UP000294855"/>
    </source>
</evidence>
<evidence type="ECO:0000256" key="5">
    <source>
        <dbReference type="ARBA" id="ARBA00022989"/>
    </source>
</evidence>
<proteinExistence type="inferred from homology"/>
<comment type="similarity">
    <text evidence="2">Belongs to the MscS (TC 1.A.23) family.</text>
</comment>
<dbReference type="GO" id="GO:0005886">
    <property type="term" value="C:plasma membrane"/>
    <property type="evidence" value="ECO:0007669"/>
    <property type="project" value="UniProtKB-SubCell"/>
</dbReference>
<accession>A0A484F6M4</accession>
<reference evidence="9 10" key="1">
    <citation type="submission" date="2019-03" db="EMBL/GenBank/DDBJ databases">
        <title>Genomic Encyclopedia of Type Strains, Phase IV (KMG-IV): sequencing the most valuable type-strain genomes for metagenomic binning, comparative biology and taxonomic classification.</title>
        <authorList>
            <person name="Goeker M."/>
        </authorList>
    </citation>
    <scope>NUCLEOTIDE SEQUENCE [LARGE SCALE GENOMIC DNA]</scope>
    <source>
        <strain evidence="9 10">DSM 13328</strain>
    </source>
</reference>
<evidence type="ECO:0000256" key="2">
    <source>
        <dbReference type="ARBA" id="ARBA00008017"/>
    </source>
</evidence>
<comment type="subcellular location">
    <subcellularLocation>
        <location evidence="1">Cell membrane</location>
        <topology evidence="1">Multi-pass membrane protein</topology>
    </subcellularLocation>
</comment>
<keyword evidence="6 7" id="KW-0472">Membrane</keyword>
<evidence type="ECO:0000256" key="6">
    <source>
        <dbReference type="ARBA" id="ARBA00023136"/>
    </source>
</evidence>
<keyword evidence="5 7" id="KW-1133">Transmembrane helix</keyword>
<dbReference type="AlphaFoldDB" id="A0A484F6M4"/>
<dbReference type="Gene3D" id="2.30.30.60">
    <property type="match status" value="1"/>
</dbReference>
<comment type="caution">
    <text evidence="9">The sequence shown here is derived from an EMBL/GenBank/DDBJ whole genome shotgun (WGS) entry which is preliminary data.</text>
</comment>
<dbReference type="RefSeq" id="WP_133516635.1">
    <property type="nucleotide sequence ID" value="NZ_JAHDUW010000001.1"/>
</dbReference>
<feature type="transmembrane region" description="Helical" evidence="7">
    <location>
        <begin position="31"/>
        <end position="49"/>
    </location>
</feature>
<organism evidence="9 10">
    <name type="scientific">Methanimicrococcus blatticola</name>
    <dbReference type="NCBI Taxonomy" id="91560"/>
    <lineage>
        <taxon>Archaea</taxon>
        <taxon>Methanobacteriati</taxon>
        <taxon>Methanobacteriota</taxon>
        <taxon>Stenosarchaea group</taxon>
        <taxon>Methanomicrobia</taxon>
        <taxon>Methanosarcinales</taxon>
        <taxon>Methanosarcinaceae</taxon>
        <taxon>Methanimicrococcus</taxon>
    </lineage>
</organism>
<dbReference type="Proteomes" id="UP000294855">
    <property type="component" value="Unassembled WGS sequence"/>
</dbReference>
<dbReference type="InterPro" id="IPR023408">
    <property type="entry name" value="MscS_beta-dom_sf"/>
</dbReference>
<evidence type="ECO:0000256" key="3">
    <source>
        <dbReference type="ARBA" id="ARBA00022475"/>
    </source>
</evidence>
<dbReference type="InterPro" id="IPR011066">
    <property type="entry name" value="MscS_channel_C_sf"/>
</dbReference>
<dbReference type="OrthoDB" id="121853at2157"/>
<evidence type="ECO:0000256" key="4">
    <source>
        <dbReference type="ARBA" id="ARBA00022692"/>
    </source>
</evidence>
<keyword evidence="4 7" id="KW-0812">Transmembrane</keyword>
<dbReference type="EMBL" id="SNYS01000005">
    <property type="protein sequence ID" value="TDQ71052.1"/>
    <property type="molecule type" value="Genomic_DNA"/>
</dbReference>
<evidence type="ECO:0000256" key="1">
    <source>
        <dbReference type="ARBA" id="ARBA00004651"/>
    </source>
</evidence>
<dbReference type="SUPFAM" id="SSF50182">
    <property type="entry name" value="Sm-like ribonucleoproteins"/>
    <property type="match status" value="1"/>
</dbReference>
<keyword evidence="10" id="KW-1185">Reference proteome</keyword>
<dbReference type="PANTHER" id="PTHR30221:SF1">
    <property type="entry name" value="SMALL-CONDUCTANCE MECHANOSENSITIVE CHANNEL"/>
    <property type="match status" value="1"/>
</dbReference>
<feature type="domain" description="Mechanosensitive ion channel MscS" evidence="8">
    <location>
        <begin position="120"/>
        <end position="186"/>
    </location>
</feature>
<dbReference type="Pfam" id="PF00924">
    <property type="entry name" value="MS_channel_2nd"/>
    <property type="match status" value="1"/>
</dbReference>
<evidence type="ECO:0000256" key="7">
    <source>
        <dbReference type="SAM" id="Phobius"/>
    </source>
</evidence>
<name>A0A484F6M4_9EURY</name>
<gene>
    <name evidence="9" type="ORF">C7391_0151</name>
</gene>
<dbReference type="InterPro" id="IPR045275">
    <property type="entry name" value="MscS_archaea/bacteria_type"/>
</dbReference>
<evidence type="ECO:0000313" key="9">
    <source>
        <dbReference type="EMBL" id="TDQ71052.1"/>
    </source>
</evidence>